<dbReference type="AlphaFoldDB" id="A0A0A9CEP7"/>
<feature type="region of interest" description="Disordered" evidence="1">
    <location>
        <begin position="1"/>
        <end position="23"/>
    </location>
</feature>
<evidence type="ECO:0000313" key="2">
    <source>
        <dbReference type="EMBL" id="JAD71865.1"/>
    </source>
</evidence>
<sequence length="23" mass="2539">MQFRKTSLGRDNGNESDASPQIS</sequence>
<reference evidence="2" key="1">
    <citation type="submission" date="2014-09" db="EMBL/GenBank/DDBJ databases">
        <authorList>
            <person name="Magalhaes I.L.F."/>
            <person name="Oliveira U."/>
            <person name="Santos F.R."/>
            <person name="Vidigal T.H.D.A."/>
            <person name="Brescovit A.D."/>
            <person name="Santos A.J."/>
        </authorList>
    </citation>
    <scope>NUCLEOTIDE SEQUENCE</scope>
    <source>
        <tissue evidence="2">Shoot tissue taken approximately 20 cm above the soil surface</tissue>
    </source>
</reference>
<organism evidence="2">
    <name type="scientific">Arundo donax</name>
    <name type="common">Giant reed</name>
    <name type="synonym">Donax arundinaceus</name>
    <dbReference type="NCBI Taxonomy" id="35708"/>
    <lineage>
        <taxon>Eukaryota</taxon>
        <taxon>Viridiplantae</taxon>
        <taxon>Streptophyta</taxon>
        <taxon>Embryophyta</taxon>
        <taxon>Tracheophyta</taxon>
        <taxon>Spermatophyta</taxon>
        <taxon>Magnoliopsida</taxon>
        <taxon>Liliopsida</taxon>
        <taxon>Poales</taxon>
        <taxon>Poaceae</taxon>
        <taxon>PACMAD clade</taxon>
        <taxon>Arundinoideae</taxon>
        <taxon>Arundineae</taxon>
        <taxon>Arundo</taxon>
    </lineage>
</organism>
<reference evidence="2" key="2">
    <citation type="journal article" date="2015" name="Data Brief">
        <title>Shoot transcriptome of the giant reed, Arundo donax.</title>
        <authorList>
            <person name="Barrero R.A."/>
            <person name="Guerrero F.D."/>
            <person name="Moolhuijzen P."/>
            <person name="Goolsby J.A."/>
            <person name="Tidwell J."/>
            <person name="Bellgard S.E."/>
            <person name="Bellgard M.I."/>
        </authorList>
    </citation>
    <scope>NUCLEOTIDE SEQUENCE</scope>
    <source>
        <tissue evidence="2">Shoot tissue taken approximately 20 cm above the soil surface</tissue>
    </source>
</reference>
<protein>
    <submittedName>
        <fullName evidence="2">Uncharacterized protein</fullName>
    </submittedName>
</protein>
<dbReference type="EMBL" id="GBRH01226030">
    <property type="protein sequence ID" value="JAD71865.1"/>
    <property type="molecule type" value="Transcribed_RNA"/>
</dbReference>
<accession>A0A0A9CEP7</accession>
<proteinExistence type="predicted"/>
<name>A0A0A9CEP7_ARUDO</name>
<evidence type="ECO:0000256" key="1">
    <source>
        <dbReference type="SAM" id="MobiDB-lite"/>
    </source>
</evidence>